<proteinExistence type="predicted"/>
<dbReference type="WBParaSite" id="MCU_000387-RA">
    <property type="protein sequence ID" value="MCU_000387-RA"/>
    <property type="gene ID" value="MCU_000387"/>
</dbReference>
<reference evidence="2" key="1">
    <citation type="submission" date="2019-11" db="UniProtKB">
        <authorList>
            <consortium name="WormBaseParasite"/>
        </authorList>
    </citation>
    <scope>IDENTIFICATION</scope>
</reference>
<accession>A0A5K3EGJ8</accession>
<sequence>MIDALAGAHVRVSAPVPFVYTPVDDADVMWRLHTLSSDGHNLVPGAAAAGGWDGTGGDRRRGRPSVKRPHDGSPKRSSCKIGETTIERA</sequence>
<evidence type="ECO:0000313" key="2">
    <source>
        <dbReference type="WBParaSite" id="MCU_000387-RA"/>
    </source>
</evidence>
<organism evidence="2">
    <name type="scientific">Mesocestoides corti</name>
    <name type="common">Flatworm</name>
    <dbReference type="NCBI Taxonomy" id="53468"/>
    <lineage>
        <taxon>Eukaryota</taxon>
        <taxon>Metazoa</taxon>
        <taxon>Spiralia</taxon>
        <taxon>Lophotrochozoa</taxon>
        <taxon>Platyhelminthes</taxon>
        <taxon>Cestoda</taxon>
        <taxon>Eucestoda</taxon>
        <taxon>Cyclophyllidea</taxon>
        <taxon>Mesocestoididae</taxon>
        <taxon>Mesocestoides</taxon>
    </lineage>
</organism>
<evidence type="ECO:0000256" key="1">
    <source>
        <dbReference type="SAM" id="MobiDB-lite"/>
    </source>
</evidence>
<dbReference type="AlphaFoldDB" id="A0A5K3EGJ8"/>
<protein>
    <submittedName>
        <fullName evidence="2">Linear gramicidin synthetase subunit D domain protein</fullName>
    </submittedName>
</protein>
<name>A0A5K3EGJ8_MESCO</name>
<feature type="region of interest" description="Disordered" evidence="1">
    <location>
        <begin position="44"/>
        <end position="89"/>
    </location>
</feature>